<accession>F9ZC87</accession>
<dbReference type="KEGG" id="osp:Odosp_1292"/>
<reference evidence="1 2" key="1">
    <citation type="journal article" date="2011" name="Stand. Genomic Sci.">
        <title>Complete genome sequence of Odoribacter splanchnicus type strain (1651/6).</title>
        <authorList>
            <consortium name="US DOE Joint Genome Institute (JGI-PGF)"/>
            <person name="Goker M."/>
            <person name="Gronow S."/>
            <person name="Zeytun A."/>
            <person name="Nolan M."/>
            <person name="Lucas S."/>
            <person name="Lapidus A."/>
            <person name="Hammon N."/>
            <person name="Deshpande S."/>
            <person name="Cheng J.F."/>
            <person name="Pitluck S."/>
            <person name="Liolios K."/>
            <person name="Pagani I."/>
            <person name="Ivanova N."/>
            <person name="Mavromatis K."/>
            <person name="Ovchinikova G."/>
            <person name="Pati A."/>
            <person name="Tapia R."/>
            <person name="Han C."/>
            <person name="Goodwin L."/>
            <person name="Chen A."/>
            <person name="Palaniappan K."/>
            <person name="Land M."/>
            <person name="Hauser L."/>
            <person name="Jeffries C.D."/>
            <person name="Brambilla E.M."/>
            <person name="Rohde M."/>
            <person name="Detter J.C."/>
            <person name="Woyke T."/>
            <person name="Bristow J."/>
            <person name="Markowitz V."/>
            <person name="Hugenholtz P."/>
            <person name="Eisen J.A."/>
            <person name="Kyrpides N.C."/>
            <person name="Klenk H.P."/>
        </authorList>
    </citation>
    <scope>NUCLEOTIDE SEQUENCE [LARGE SCALE GENOMIC DNA]</scope>
    <source>
        <strain evidence="2">ATCC 29572 / DSM 20712 / JCM 15291 / NCTC 10825 / 1651/6</strain>
    </source>
</reference>
<evidence type="ECO:0000313" key="2">
    <source>
        <dbReference type="Proteomes" id="UP000006657"/>
    </source>
</evidence>
<dbReference type="PaxDb" id="709991-Odosp_1292"/>
<keyword evidence="2" id="KW-1185">Reference proteome</keyword>
<proteinExistence type="predicted"/>
<evidence type="ECO:0000313" key="1">
    <source>
        <dbReference type="EMBL" id="ADY32333.1"/>
    </source>
</evidence>
<dbReference type="Proteomes" id="UP000006657">
    <property type="component" value="Chromosome"/>
</dbReference>
<dbReference type="EMBL" id="CP002544">
    <property type="protein sequence ID" value="ADY32333.1"/>
    <property type="molecule type" value="Genomic_DNA"/>
</dbReference>
<dbReference type="BioCyc" id="OSPL709991:G1GRN-1306-MONOMER"/>
<dbReference type="AlphaFoldDB" id="F9ZC87"/>
<name>F9ZC87_ODOSD</name>
<sequence>MSVCRRGIDLLGTMNIGLNILQDIQSSFFRTFIHLPGKKQGDIAGDNNDGGIDYLGDNLFTVEIPVYVLPDDRFYQRFIRFMA</sequence>
<dbReference type="HOGENOM" id="CLU_2539254_0_0_10"/>
<gene>
    <name evidence="1" type="ordered locus">Odosp_1292</name>
</gene>
<protein>
    <submittedName>
        <fullName evidence="1">Uncharacterized protein</fullName>
    </submittedName>
</protein>
<organism evidence="1 2">
    <name type="scientific">Odoribacter splanchnicus (strain ATCC 29572 / DSM 20712 / CIP 104287 / JCM 15291 / NCTC 10825 / 1651/6)</name>
    <name type="common">Bacteroides splanchnicus</name>
    <dbReference type="NCBI Taxonomy" id="709991"/>
    <lineage>
        <taxon>Bacteria</taxon>
        <taxon>Pseudomonadati</taxon>
        <taxon>Bacteroidota</taxon>
        <taxon>Bacteroidia</taxon>
        <taxon>Bacteroidales</taxon>
        <taxon>Odoribacteraceae</taxon>
        <taxon>Odoribacter</taxon>
    </lineage>
</organism>